<dbReference type="GO" id="GO:0016757">
    <property type="term" value="F:glycosyltransferase activity"/>
    <property type="evidence" value="ECO:0007669"/>
    <property type="project" value="UniProtKB-KW"/>
</dbReference>
<organism evidence="5 6">
    <name type="scientific">Stieleria magnilauensis</name>
    <dbReference type="NCBI Taxonomy" id="2527963"/>
    <lineage>
        <taxon>Bacteria</taxon>
        <taxon>Pseudomonadati</taxon>
        <taxon>Planctomycetota</taxon>
        <taxon>Planctomycetia</taxon>
        <taxon>Pirellulales</taxon>
        <taxon>Pirellulaceae</taxon>
        <taxon>Stieleria</taxon>
    </lineage>
</organism>
<dbReference type="Proteomes" id="UP000318081">
    <property type="component" value="Chromosome"/>
</dbReference>
<evidence type="ECO:0000256" key="1">
    <source>
        <dbReference type="ARBA" id="ARBA00006739"/>
    </source>
</evidence>
<dbReference type="InterPro" id="IPR029044">
    <property type="entry name" value="Nucleotide-diphossugar_trans"/>
</dbReference>
<dbReference type="InterPro" id="IPR050834">
    <property type="entry name" value="Glycosyltransf_2"/>
</dbReference>
<reference evidence="5 6" key="1">
    <citation type="submission" date="2019-02" db="EMBL/GenBank/DDBJ databases">
        <title>Deep-cultivation of Planctomycetes and their phenomic and genomic characterization uncovers novel biology.</title>
        <authorList>
            <person name="Wiegand S."/>
            <person name="Jogler M."/>
            <person name="Boedeker C."/>
            <person name="Pinto D."/>
            <person name="Vollmers J."/>
            <person name="Rivas-Marin E."/>
            <person name="Kohn T."/>
            <person name="Peeters S.H."/>
            <person name="Heuer A."/>
            <person name="Rast P."/>
            <person name="Oberbeckmann S."/>
            <person name="Bunk B."/>
            <person name="Jeske O."/>
            <person name="Meyerdierks A."/>
            <person name="Storesund J.E."/>
            <person name="Kallscheuer N."/>
            <person name="Luecker S."/>
            <person name="Lage O.M."/>
            <person name="Pohl T."/>
            <person name="Merkel B.J."/>
            <person name="Hornburger P."/>
            <person name="Mueller R.-W."/>
            <person name="Bruemmer F."/>
            <person name="Labrenz M."/>
            <person name="Spormann A.M."/>
            <person name="Op den Camp H."/>
            <person name="Overmann J."/>
            <person name="Amann R."/>
            <person name="Jetten M.S.M."/>
            <person name="Mascher T."/>
            <person name="Medema M.H."/>
            <person name="Devos D.P."/>
            <person name="Kaster A.-K."/>
            <person name="Ovreas L."/>
            <person name="Rohde M."/>
            <person name="Galperin M.Y."/>
            <person name="Jogler C."/>
        </authorList>
    </citation>
    <scope>NUCLEOTIDE SEQUENCE [LARGE SCALE GENOMIC DNA]</scope>
    <source>
        <strain evidence="5 6">TBK1r</strain>
    </source>
</reference>
<keyword evidence="2 5" id="KW-0328">Glycosyltransferase</keyword>
<evidence type="ECO:0000256" key="3">
    <source>
        <dbReference type="ARBA" id="ARBA00022679"/>
    </source>
</evidence>
<dbReference type="Pfam" id="PF00535">
    <property type="entry name" value="Glycos_transf_2"/>
    <property type="match status" value="1"/>
</dbReference>
<feature type="domain" description="Glycosyltransferase 2-like" evidence="4">
    <location>
        <begin position="12"/>
        <end position="131"/>
    </location>
</feature>
<dbReference type="PANTHER" id="PTHR43685">
    <property type="entry name" value="GLYCOSYLTRANSFERASE"/>
    <property type="match status" value="1"/>
</dbReference>
<protein>
    <submittedName>
        <fullName evidence="5">Glycosyltransferase EpsE</fullName>
        <ecNumber evidence="5">2.4.-.-</ecNumber>
    </submittedName>
</protein>
<proteinExistence type="inferred from homology"/>
<dbReference type="EC" id="2.4.-.-" evidence="5"/>
<dbReference type="EMBL" id="CP036432">
    <property type="protein sequence ID" value="QDV82991.1"/>
    <property type="molecule type" value="Genomic_DNA"/>
</dbReference>
<dbReference type="SUPFAM" id="SSF53448">
    <property type="entry name" value="Nucleotide-diphospho-sugar transferases"/>
    <property type="match status" value="1"/>
</dbReference>
<evidence type="ECO:0000256" key="2">
    <source>
        <dbReference type="ARBA" id="ARBA00022676"/>
    </source>
</evidence>
<name>A0ABX5XMD7_9BACT</name>
<keyword evidence="6" id="KW-1185">Reference proteome</keyword>
<dbReference type="PANTHER" id="PTHR43685:SF5">
    <property type="entry name" value="GLYCOSYLTRANSFERASE EPSE-RELATED"/>
    <property type="match status" value="1"/>
</dbReference>
<keyword evidence="3 5" id="KW-0808">Transferase</keyword>
<accession>A0ABX5XMD7</accession>
<comment type="similarity">
    <text evidence="1">Belongs to the glycosyltransferase 2 family.</text>
</comment>
<dbReference type="InterPro" id="IPR001173">
    <property type="entry name" value="Glyco_trans_2-like"/>
</dbReference>
<evidence type="ECO:0000313" key="5">
    <source>
        <dbReference type="EMBL" id="QDV82991.1"/>
    </source>
</evidence>
<evidence type="ECO:0000313" key="6">
    <source>
        <dbReference type="Proteomes" id="UP000318081"/>
    </source>
</evidence>
<sequence length="323" mass="36370">MNGAKQDCPRVSVVMGVYNGASQLTATVESILDQTFEDFELILVDDGSTDGASEMLREFAMQDRRIVLLHQPNAGLTCALIKGCDHARGEFIARQDVGDRSLSRRLEKQVDYLDRHPDVVAVGAGCRRIGPAGEFLGETIRNASPEQITNALLDAGQGISHMVATYRSDAYRAVGGYRQEFRFAQDTDLWHRLITVGKLGEVPEILFEWGIDVDGISSTNHDRQSQLAMLARESYRCVQSGGDDREILRRAEAISLGKVSSTQMESPERKLARAEFFIGSQLYVLGDPRCRAYLMRAIRRHPFWIRPWVKIVFSYLYLHSRQQ</sequence>
<gene>
    <name evidence="5" type="primary">epsE_6</name>
    <name evidence="5" type="ORF">TBK1r_19240</name>
</gene>
<evidence type="ECO:0000259" key="4">
    <source>
        <dbReference type="Pfam" id="PF00535"/>
    </source>
</evidence>
<dbReference type="Gene3D" id="3.90.550.10">
    <property type="entry name" value="Spore Coat Polysaccharide Biosynthesis Protein SpsA, Chain A"/>
    <property type="match status" value="1"/>
</dbReference>
<dbReference type="RefSeq" id="WP_419581163.1">
    <property type="nucleotide sequence ID" value="NZ_CP036432.1"/>
</dbReference>